<dbReference type="PANTHER" id="PTHR30146">
    <property type="entry name" value="LACI-RELATED TRANSCRIPTIONAL REPRESSOR"/>
    <property type="match status" value="1"/>
</dbReference>
<dbReference type="CDD" id="cd01392">
    <property type="entry name" value="HTH_LacI"/>
    <property type="match status" value="1"/>
</dbReference>
<dbReference type="Pfam" id="PF13377">
    <property type="entry name" value="Peripla_BP_3"/>
    <property type="match status" value="1"/>
</dbReference>
<comment type="caution">
    <text evidence="6">The sequence shown here is derived from an EMBL/GenBank/DDBJ whole genome shotgun (WGS) entry which is preliminary data.</text>
</comment>
<organism evidence="6 7">
    <name type="scientific">Paenibacillus terrae</name>
    <dbReference type="NCBI Taxonomy" id="159743"/>
    <lineage>
        <taxon>Bacteria</taxon>
        <taxon>Bacillati</taxon>
        <taxon>Bacillota</taxon>
        <taxon>Bacilli</taxon>
        <taxon>Bacillales</taxon>
        <taxon>Paenibacillaceae</taxon>
        <taxon>Paenibacillus</taxon>
    </lineage>
</organism>
<name>A0A0D7XB30_9BACL</name>
<proteinExistence type="predicted"/>
<evidence type="ECO:0000256" key="2">
    <source>
        <dbReference type="ARBA" id="ARBA00023015"/>
    </source>
</evidence>
<reference evidence="6 7" key="1">
    <citation type="submission" date="2014-11" db="EMBL/GenBank/DDBJ databases">
        <title>Draft Genome Sequences of Paenibacillus polymyxa NRRL B-30509 and Paenibacillus terrae NRRL B-30644, Strains from a Poultry Environment that Produce Tridecaptin A and Paenicidins.</title>
        <authorList>
            <person name="van Belkum M.J."/>
            <person name="Lohans C.T."/>
            <person name="Vederas J.C."/>
        </authorList>
    </citation>
    <scope>NUCLEOTIDE SEQUENCE [LARGE SCALE GENOMIC DNA]</scope>
    <source>
        <strain evidence="6 7">NRRL B-30644</strain>
    </source>
</reference>
<dbReference type="InterPro" id="IPR046335">
    <property type="entry name" value="LacI/GalR-like_sensor"/>
</dbReference>
<evidence type="ECO:0000256" key="4">
    <source>
        <dbReference type="ARBA" id="ARBA00023163"/>
    </source>
</evidence>
<dbReference type="GO" id="GO:0003700">
    <property type="term" value="F:DNA-binding transcription factor activity"/>
    <property type="evidence" value="ECO:0007669"/>
    <property type="project" value="TreeGrafter"/>
</dbReference>
<keyword evidence="2" id="KW-0805">Transcription regulation</keyword>
<dbReference type="InterPro" id="IPR000843">
    <property type="entry name" value="HTH_LacI"/>
</dbReference>
<sequence length="327" mass="36950">MKPKIEDVAKRAGVSPTTVSRVMNNRGYISEKTRSLVYNAMEELNYVPNEMARSLLSKQSNIIGLIFPTVSNPFYAELIFHIELACEELGYKVFLCNSLKSAEKEANYLSMLLRNQVDGIIVGSHNRGVFERVNSSFPIVSIDQYISEEAVVVSSDNYLGGKLATEHLIHKGCKKIIHINGPYMLQTDTHLRLEAYQKTMENHGLESVFYEVPRSFDQELYKQIIHQIFSEHPDVDGIFASDDILAANVYFEALKTGRRVPETLKVVGYDGTETAQAFMPQLTTIRQPIQQMARQAVEILNKRINGQDYKGDLNPLLPVHLILGHTT</sequence>
<dbReference type="SMART" id="SM00354">
    <property type="entry name" value="HTH_LACI"/>
    <property type="match status" value="1"/>
</dbReference>
<keyword evidence="3" id="KW-0238">DNA-binding</keyword>
<gene>
    <name evidence="6" type="ORF">QD47_00140</name>
</gene>
<evidence type="ECO:0000313" key="6">
    <source>
        <dbReference type="EMBL" id="KJD47407.1"/>
    </source>
</evidence>
<evidence type="ECO:0000256" key="1">
    <source>
        <dbReference type="ARBA" id="ARBA00022491"/>
    </source>
</evidence>
<dbReference type="PROSITE" id="PS00356">
    <property type="entry name" value="HTH_LACI_1"/>
    <property type="match status" value="1"/>
</dbReference>
<accession>A0A0D7XB30</accession>
<keyword evidence="1" id="KW-0678">Repressor</keyword>
<keyword evidence="7" id="KW-1185">Reference proteome</keyword>
<dbReference type="PATRIC" id="fig|159743.3.peg.31"/>
<evidence type="ECO:0000259" key="5">
    <source>
        <dbReference type="PROSITE" id="PS50932"/>
    </source>
</evidence>
<dbReference type="Proteomes" id="UP000032534">
    <property type="component" value="Unassembled WGS sequence"/>
</dbReference>
<dbReference type="Gene3D" id="1.10.260.40">
    <property type="entry name" value="lambda repressor-like DNA-binding domains"/>
    <property type="match status" value="1"/>
</dbReference>
<dbReference type="OrthoDB" id="9796186at2"/>
<evidence type="ECO:0000313" key="7">
    <source>
        <dbReference type="Proteomes" id="UP000032534"/>
    </source>
</evidence>
<dbReference type="InterPro" id="IPR028082">
    <property type="entry name" value="Peripla_BP_I"/>
</dbReference>
<dbReference type="SUPFAM" id="SSF47413">
    <property type="entry name" value="lambda repressor-like DNA-binding domains"/>
    <property type="match status" value="1"/>
</dbReference>
<dbReference type="GO" id="GO:0000976">
    <property type="term" value="F:transcription cis-regulatory region binding"/>
    <property type="evidence" value="ECO:0007669"/>
    <property type="project" value="TreeGrafter"/>
</dbReference>
<dbReference type="PROSITE" id="PS50932">
    <property type="entry name" value="HTH_LACI_2"/>
    <property type="match status" value="1"/>
</dbReference>
<keyword evidence="4" id="KW-0804">Transcription</keyword>
<dbReference type="PANTHER" id="PTHR30146:SF95">
    <property type="entry name" value="RIBOSE OPERON REPRESSOR"/>
    <property type="match status" value="1"/>
</dbReference>
<dbReference type="SUPFAM" id="SSF53822">
    <property type="entry name" value="Periplasmic binding protein-like I"/>
    <property type="match status" value="1"/>
</dbReference>
<evidence type="ECO:0000256" key="3">
    <source>
        <dbReference type="ARBA" id="ARBA00023125"/>
    </source>
</evidence>
<dbReference type="PRINTS" id="PR00036">
    <property type="entry name" value="HTHLACI"/>
</dbReference>
<dbReference type="RefSeq" id="WP_044644200.1">
    <property type="nucleotide sequence ID" value="NZ_JTHP01000001.1"/>
</dbReference>
<protein>
    <submittedName>
        <fullName evidence="6">LacI family transcriptional regulator</fullName>
    </submittedName>
</protein>
<dbReference type="CDD" id="cd06291">
    <property type="entry name" value="PBP1_Qymf-like"/>
    <property type="match status" value="1"/>
</dbReference>
<dbReference type="EMBL" id="JTHP01000001">
    <property type="protein sequence ID" value="KJD47407.1"/>
    <property type="molecule type" value="Genomic_DNA"/>
</dbReference>
<dbReference type="Gene3D" id="3.40.50.2300">
    <property type="match status" value="2"/>
</dbReference>
<dbReference type="InterPro" id="IPR010982">
    <property type="entry name" value="Lambda_DNA-bd_dom_sf"/>
</dbReference>
<dbReference type="Pfam" id="PF00356">
    <property type="entry name" value="LacI"/>
    <property type="match status" value="1"/>
</dbReference>
<feature type="domain" description="HTH lacI-type" evidence="5">
    <location>
        <begin position="3"/>
        <end position="57"/>
    </location>
</feature>
<dbReference type="AlphaFoldDB" id="A0A0D7XB30"/>